<dbReference type="AlphaFoldDB" id="A0A6M5Z3H3"/>
<dbReference type="EMBL" id="CP053452">
    <property type="protein sequence ID" value="QJX00809.1"/>
    <property type="molecule type" value="Genomic_DNA"/>
</dbReference>
<sequence length="168" mass="18774">MHPYLNRARRYYQLLIGLLDRLRDALFLVIRLYFGYKLILSGQGKLANPDETATYFRDLHIPLPELNVYMAGATELFGGLFLAFGLASRLAPLPVIGTMLVAYMTAHSDQWAAFWTNTPIFFKAPPFAYLFTAAMVLVCGPGRFSLDHVVGRFLDRKEGTAAHVGATV</sequence>
<dbReference type="InterPro" id="IPR051907">
    <property type="entry name" value="DoxX-like_oxidoreductase"/>
</dbReference>
<organism evidence="8 9">
    <name type="scientific">Frigoriglobus tundricola</name>
    <dbReference type="NCBI Taxonomy" id="2774151"/>
    <lineage>
        <taxon>Bacteria</taxon>
        <taxon>Pseudomonadati</taxon>
        <taxon>Planctomycetota</taxon>
        <taxon>Planctomycetia</taxon>
        <taxon>Gemmatales</taxon>
        <taxon>Gemmataceae</taxon>
        <taxon>Frigoriglobus</taxon>
    </lineage>
</organism>
<dbReference type="Proteomes" id="UP000503447">
    <property type="component" value="Chromosome"/>
</dbReference>
<feature type="transmembrane region" description="Helical" evidence="7">
    <location>
        <begin position="126"/>
        <end position="146"/>
    </location>
</feature>
<evidence type="ECO:0000256" key="1">
    <source>
        <dbReference type="ARBA" id="ARBA00004651"/>
    </source>
</evidence>
<evidence type="ECO:0000256" key="4">
    <source>
        <dbReference type="ARBA" id="ARBA00022692"/>
    </source>
</evidence>
<keyword evidence="4 7" id="KW-0812">Transmembrane</keyword>
<evidence type="ECO:0000313" key="8">
    <source>
        <dbReference type="EMBL" id="QJX00809.1"/>
    </source>
</evidence>
<dbReference type="KEGG" id="ftj:FTUN_8447"/>
<dbReference type="PANTHER" id="PTHR33452:SF1">
    <property type="entry name" value="INNER MEMBRANE PROTEIN YPHA-RELATED"/>
    <property type="match status" value="1"/>
</dbReference>
<name>A0A6M5Z3H3_9BACT</name>
<dbReference type="Pfam" id="PF07681">
    <property type="entry name" value="DoxX"/>
    <property type="match status" value="1"/>
</dbReference>
<evidence type="ECO:0000256" key="7">
    <source>
        <dbReference type="SAM" id="Phobius"/>
    </source>
</evidence>
<comment type="subcellular location">
    <subcellularLocation>
        <location evidence="1">Cell membrane</location>
        <topology evidence="1">Multi-pass membrane protein</topology>
    </subcellularLocation>
</comment>
<proteinExistence type="inferred from homology"/>
<evidence type="ECO:0000313" key="9">
    <source>
        <dbReference type="Proteomes" id="UP000503447"/>
    </source>
</evidence>
<evidence type="ECO:0008006" key="10">
    <source>
        <dbReference type="Google" id="ProtNLM"/>
    </source>
</evidence>
<evidence type="ECO:0000256" key="5">
    <source>
        <dbReference type="ARBA" id="ARBA00022989"/>
    </source>
</evidence>
<dbReference type="RefSeq" id="WP_171475482.1">
    <property type="nucleotide sequence ID" value="NZ_CP053452.2"/>
</dbReference>
<reference evidence="9" key="1">
    <citation type="submission" date="2020-05" db="EMBL/GenBank/DDBJ databases">
        <title>Frigoriglobus tundricola gen. nov., sp. nov., a psychrotolerant cellulolytic planctomycete of the family Gemmataceae with two divergent copies of 16S rRNA gene.</title>
        <authorList>
            <person name="Kulichevskaya I.S."/>
            <person name="Ivanova A.A."/>
            <person name="Naumoff D.G."/>
            <person name="Beletsky A.V."/>
            <person name="Rijpstra W.I.C."/>
            <person name="Sinninghe Damste J.S."/>
            <person name="Mardanov A.V."/>
            <person name="Ravin N.V."/>
            <person name="Dedysh S.N."/>
        </authorList>
    </citation>
    <scope>NUCLEOTIDE SEQUENCE [LARGE SCALE GENOMIC DNA]</scope>
    <source>
        <strain evidence="9">PL17</strain>
    </source>
</reference>
<keyword evidence="5 7" id="KW-1133">Transmembrane helix</keyword>
<dbReference type="InterPro" id="IPR032808">
    <property type="entry name" value="DoxX"/>
</dbReference>
<evidence type="ECO:0000256" key="3">
    <source>
        <dbReference type="ARBA" id="ARBA00022475"/>
    </source>
</evidence>
<gene>
    <name evidence="8" type="ORF">FTUN_8447</name>
</gene>
<comment type="similarity">
    <text evidence="2">Belongs to the DoxX family.</text>
</comment>
<keyword evidence="6 7" id="KW-0472">Membrane</keyword>
<keyword evidence="9" id="KW-1185">Reference proteome</keyword>
<dbReference type="PANTHER" id="PTHR33452">
    <property type="entry name" value="OXIDOREDUCTASE CATD-RELATED"/>
    <property type="match status" value="1"/>
</dbReference>
<protein>
    <recommendedName>
        <fullName evidence="10">DoxX family protein</fullName>
    </recommendedName>
</protein>
<evidence type="ECO:0000256" key="6">
    <source>
        <dbReference type="ARBA" id="ARBA00023136"/>
    </source>
</evidence>
<accession>A0A6M5Z3H3</accession>
<dbReference type="GO" id="GO:0005886">
    <property type="term" value="C:plasma membrane"/>
    <property type="evidence" value="ECO:0007669"/>
    <property type="project" value="UniProtKB-SubCell"/>
</dbReference>
<keyword evidence="3" id="KW-1003">Cell membrane</keyword>
<evidence type="ECO:0000256" key="2">
    <source>
        <dbReference type="ARBA" id="ARBA00006679"/>
    </source>
</evidence>